<feature type="domain" description="J" evidence="4">
    <location>
        <begin position="69"/>
        <end position="133"/>
    </location>
</feature>
<dbReference type="InterPro" id="IPR053052">
    <property type="entry name" value="Imprinting_Balance_Reg"/>
</dbReference>
<evidence type="ECO:0000256" key="3">
    <source>
        <dbReference type="ARBA" id="ARBA00022833"/>
    </source>
</evidence>
<comment type="caution">
    <text evidence="5">The sequence shown here is derived from an EMBL/GenBank/DDBJ whole genome shotgun (WGS) entry which is preliminary data.</text>
</comment>
<dbReference type="InterPro" id="IPR018253">
    <property type="entry name" value="DnaJ_domain_CS"/>
</dbReference>
<evidence type="ECO:0000313" key="6">
    <source>
        <dbReference type="Proteomes" id="UP000187406"/>
    </source>
</evidence>
<dbReference type="PROSITE" id="PS50076">
    <property type="entry name" value="DNAJ_2"/>
    <property type="match status" value="1"/>
</dbReference>
<dbReference type="InterPro" id="IPR001623">
    <property type="entry name" value="DnaJ_domain"/>
</dbReference>
<dbReference type="InterPro" id="IPR036869">
    <property type="entry name" value="J_dom_sf"/>
</dbReference>
<dbReference type="CDD" id="cd06257">
    <property type="entry name" value="DnaJ"/>
    <property type="match status" value="1"/>
</dbReference>
<dbReference type="STRING" id="3775.A0A1Q3ATZ1"/>
<evidence type="ECO:0000259" key="4">
    <source>
        <dbReference type="PROSITE" id="PS50076"/>
    </source>
</evidence>
<evidence type="ECO:0000256" key="2">
    <source>
        <dbReference type="ARBA" id="ARBA00022771"/>
    </source>
</evidence>
<keyword evidence="1" id="KW-0479">Metal-binding</keyword>
<dbReference type="InterPro" id="IPR011011">
    <property type="entry name" value="Znf_FYVE_PHD"/>
</dbReference>
<gene>
    <name evidence="5" type="ORF">CFOL_v3_02757</name>
</gene>
<dbReference type="GO" id="GO:0008270">
    <property type="term" value="F:zinc ion binding"/>
    <property type="evidence" value="ECO:0007669"/>
    <property type="project" value="UniProtKB-KW"/>
</dbReference>
<proteinExistence type="predicted"/>
<dbReference type="SMART" id="SM00271">
    <property type="entry name" value="DnaJ"/>
    <property type="match status" value="1"/>
</dbReference>
<keyword evidence="3" id="KW-0862">Zinc</keyword>
<accession>A0A1Q3ATZ1</accession>
<dbReference type="Gene3D" id="1.10.287.110">
    <property type="entry name" value="DnaJ domain"/>
    <property type="match status" value="1"/>
</dbReference>
<name>A0A1Q3ATZ1_CEPFO</name>
<dbReference type="InParanoid" id="A0A1Q3ATZ1"/>
<keyword evidence="6" id="KW-1185">Reference proteome</keyword>
<dbReference type="SUPFAM" id="SSF46565">
    <property type="entry name" value="Chaperone J-domain"/>
    <property type="match status" value="1"/>
</dbReference>
<dbReference type="PANTHER" id="PTHR45496:SF12">
    <property type="entry name" value="J DOMAIN-CONTAINING PROTEIN"/>
    <property type="match status" value="1"/>
</dbReference>
<dbReference type="Pfam" id="PF00226">
    <property type="entry name" value="DnaJ"/>
    <property type="match status" value="1"/>
</dbReference>
<dbReference type="Proteomes" id="UP000187406">
    <property type="component" value="Unassembled WGS sequence"/>
</dbReference>
<dbReference type="PANTHER" id="PTHR45496">
    <property type="entry name" value="CHAPERONE DNAJ-DOMAIN SUPERFAMILY PROTEIN"/>
    <property type="match status" value="1"/>
</dbReference>
<keyword evidence="2" id="KW-0863">Zinc-finger</keyword>
<evidence type="ECO:0000313" key="5">
    <source>
        <dbReference type="EMBL" id="GAV59226.1"/>
    </source>
</evidence>
<dbReference type="OrthoDB" id="977640at2759"/>
<dbReference type="SUPFAM" id="SSF57903">
    <property type="entry name" value="FYVE/PHD zinc finger"/>
    <property type="match status" value="1"/>
</dbReference>
<protein>
    <submittedName>
        <fullName evidence="5">DnaJ domain-containing protein</fullName>
    </submittedName>
</protein>
<dbReference type="AlphaFoldDB" id="A0A1Q3ATZ1"/>
<evidence type="ECO:0000256" key="1">
    <source>
        <dbReference type="ARBA" id="ARBA00022723"/>
    </source>
</evidence>
<dbReference type="PROSITE" id="PS00636">
    <property type="entry name" value="DNAJ_1"/>
    <property type="match status" value="1"/>
</dbReference>
<organism evidence="5 6">
    <name type="scientific">Cephalotus follicularis</name>
    <name type="common">Albany pitcher plant</name>
    <dbReference type="NCBI Taxonomy" id="3775"/>
    <lineage>
        <taxon>Eukaryota</taxon>
        <taxon>Viridiplantae</taxon>
        <taxon>Streptophyta</taxon>
        <taxon>Embryophyta</taxon>
        <taxon>Tracheophyta</taxon>
        <taxon>Spermatophyta</taxon>
        <taxon>Magnoliopsida</taxon>
        <taxon>eudicotyledons</taxon>
        <taxon>Gunneridae</taxon>
        <taxon>Pentapetalae</taxon>
        <taxon>rosids</taxon>
        <taxon>fabids</taxon>
        <taxon>Oxalidales</taxon>
        <taxon>Cephalotaceae</taxon>
        <taxon>Cephalotus</taxon>
    </lineage>
</organism>
<sequence length="395" mass="43934">MEQEPIQPGSESLLSLSSHFLSLRDFANCRRYALLARTSYPNLAVPDQILTVANVLLAAERRLPNNHMDWYSILQIPRPATRAVIKTQFIKLLFLSNPSKNQCPFAEEAYKLVCDAWSELSDPDKKTQYDIEINNACNEANNENVNGYVPRKAEKPHESNDNGTFWTVCPYCYYMYQFEKVYEEHTLRCQNCRRAFHGVAVMAPSTHSVVVEGKEEKYYCGSGRFPLGFNRLGGDGNLGGKKAKCGDKSGGFDDVLEISDESYEQGGLNVKVAGVNVERSEANVRVGEAEGVMQGNEKAEVRDDGKRGLRNVKSVARKTKKIMGKGVKIRRAESMAGAKVELNMKFGSGADGNGIRAGSGNKYDSGNENGGGYFEDKVGFFDEDDDVYLRLKDSF</sequence>
<reference evidence="6" key="1">
    <citation type="submission" date="2016-04" db="EMBL/GenBank/DDBJ databases">
        <title>Cephalotus genome sequencing.</title>
        <authorList>
            <person name="Fukushima K."/>
            <person name="Hasebe M."/>
            <person name="Fang X."/>
        </authorList>
    </citation>
    <scope>NUCLEOTIDE SEQUENCE [LARGE SCALE GENOMIC DNA]</scope>
    <source>
        <strain evidence="6">cv. St1</strain>
    </source>
</reference>
<dbReference type="EMBL" id="BDDD01000103">
    <property type="protein sequence ID" value="GAV59226.1"/>
    <property type="molecule type" value="Genomic_DNA"/>
</dbReference>